<accession>A0A9P6CEI2</accession>
<evidence type="ECO:0000313" key="4">
    <source>
        <dbReference type="Proteomes" id="UP000807353"/>
    </source>
</evidence>
<keyword evidence="4" id="KW-1185">Reference proteome</keyword>
<comment type="caution">
    <text evidence="3">The sequence shown here is derived from an EMBL/GenBank/DDBJ whole genome shotgun (WGS) entry which is preliminary data.</text>
</comment>
<gene>
    <name evidence="3" type="ORF">BDZ94DRAFT_1259871</name>
</gene>
<sequence>MLFPQPRFLMFLGLCIVVTNCRAKASFSKSVPVTGISDLKNTQMYSPSLGPGDTEFTKERYTTGNRGIRHLDIRGHHQGRGYNWHNYSPDHIHNNHKHPKVPNYHEHAHEHTHEHIHKHTHDHHR</sequence>
<feature type="compositionally biased region" description="Basic and acidic residues" evidence="1">
    <location>
        <begin position="103"/>
        <end position="113"/>
    </location>
</feature>
<feature type="compositionally biased region" description="Basic residues" evidence="1">
    <location>
        <begin position="114"/>
        <end position="125"/>
    </location>
</feature>
<dbReference type="EMBL" id="MU150266">
    <property type="protein sequence ID" value="KAF9463011.1"/>
    <property type="molecule type" value="Genomic_DNA"/>
</dbReference>
<keyword evidence="2" id="KW-0732">Signal</keyword>
<protein>
    <submittedName>
        <fullName evidence="3">Uncharacterized protein</fullName>
    </submittedName>
</protein>
<reference evidence="3" key="1">
    <citation type="submission" date="2020-11" db="EMBL/GenBank/DDBJ databases">
        <authorList>
            <consortium name="DOE Joint Genome Institute"/>
            <person name="Ahrendt S."/>
            <person name="Riley R."/>
            <person name="Andreopoulos W."/>
            <person name="Labutti K."/>
            <person name="Pangilinan J."/>
            <person name="Ruiz-Duenas F.J."/>
            <person name="Barrasa J.M."/>
            <person name="Sanchez-Garcia M."/>
            <person name="Camarero S."/>
            <person name="Miyauchi S."/>
            <person name="Serrano A."/>
            <person name="Linde D."/>
            <person name="Babiker R."/>
            <person name="Drula E."/>
            <person name="Ayuso-Fernandez I."/>
            <person name="Pacheco R."/>
            <person name="Padilla G."/>
            <person name="Ferreira P."/>
            <person name="Barriuso J."/>
            <person name="Kellner H."/>
            <person name="Castanera R."/>
            <person name="Alfaro M."/>
            <person name="Ramirez L."/>
            <person name="Pisabarro A.G."/>
            <person name="Kuo A."/>
            <person name="Tritt A."/>
            <person name="Lipzen A."/>
            <person name="He G."/>
            <person name="Yan M."/>
            <person name="Ng V."/>
            <person name="Cullen D."/>
            <person name="Martin F."/>
            <person name="Rosso M.-N."/>
            <person name="Henrissat B."/>
            <person name="Hibbett D."/>
            <person name="Martinez A.T."/>
            <person name="Grigoriev I.V."/>
        </authorList>
    </citation>
    <scope>NUCLEOTIDE SEQUENCE</scope>
    <source>
        <strain evidence="3">CBS 247.69</strain>
    </source>
</reference>
<feature type="region of interest" description="Disordered" evidence="1">
    <location>
        <begin position="94"/>
        <end position="125"/>
    </location>
</feature>
<feature type="signal peptide" evidence="2">
    <location>
        <begin position="1"/>
        <end position="23"/>
    </location>
</feature>
<proteinExistence type="predicted"/>
<name>A0A9P6CEI2_9AGAR</name>
<dbReference type="AlphaFoldDB" id="A0A9P6CEI2"/>
<dbReference type="Proteomes" id="UP000807353">
    <property type="component" value="Unassembled WGS sequence"/>
</dbReference>
<organism evidence="3 4">
    <name type="scientific">Collybia nuda</name>
    <dbReference type="NCBI Taxonomy" id="64659"/>
    <lineage>
        <taxon>Eukaryota</taxon>
        <taxon>Fungi</taxon>
        <taxon>Dikarya</taxon>
        <taxon>Basidiomycota</taxon>
        <taxon>Agaricomycotina</taxon>
        <taxon>Agaricomycetes</taxon>
        <taxon>Agaricomycetidae</taxon>
        <taxon>Agaricales</taxon>
        <taxon>Tricholomatineae</taxon>
        <taxon>Clitocybaceae</taxon>
        <taxon>Collybia</taxon>
    </lineage>
</organism>
<evidence type="ECO:0000256" key="2">
    <source>
        <dbReference type="SAM" id="SignalP"/>
    </source>
</evidence>
<feature type="chain" id="PRO_5040338714" evidence="2">
    <location>
        <begin position="24"/>
        <end position="125"/>
    </location>
</feature>
<evidence type="ECO:0000313" key="3">
    <source>
        <dbReference type="EMBL" id="KAF9463011.1"/>
    </source>
</evidence>
<evidence type="ECO:0000256" key="1">
    <source>
        <dbReference type="SAM" id="MobiDB-lite"/>
    </source>
</evidence>